<evidence type="ECO:0000256" key="1">
    <source>
        <dbReference type="SAM" id="MobiDB-lite"/>
    </source>
</evidence>
<accession>A0AAV7RJM7</accession>
<feature type="compositionally biased region" description="Polar residues" evidence="1">
    <location>
        <begin position="7"/>
        <end position="24"/>
    </location>
</feature>
<keyword evidence="3" id="KW-1185">Reference proteome</keyword>
<protein>
    <submittedName>
        <fullName evidence="2">Uncharacterized protein</fullName>
    </submittedName>
</protein>
<gene>
    <name evidence="2" type="ORF">NDU88_005788</name>
</gene>
<reference evidence="2" key="1">
    <citation type="journal article" date="2022" name="bioRxiv">
        <title>Sequencing and chromosome-scale assembly of the giantPleurodeles waltlgenome.</title>
        <authorList>
            <person name="Brown T."/>
            <person name="Elewa A."/>
            <person name="Iarovenko S."/>
            <person name="Subramanian E."/>
            <person name="Araus A.J."/>
            <person name="Petzold A."/>
            <person name="Susuki M."/>
            <person name="Suzuki K.-i.T."/>
            <person name="Hayashi T."/>
            <person name="Toyoda A."/>
            <person name="Oliveira C."/>
            <person name="Osipova E."/>
            <person name="Leigh N.D."/>
            <person name="Simon A."/>
            <person name="Yun M.H."/>
        </authorList>
    </citation>
    <scope>NUCLEOTIDE SEQUENCE</scope>
    <source>
        <strain evidence="2">20211129_DDA</strain>
        <tissue evidence="2">Liver</tissue>
    </source>
</reference>
<feature type="region of interest" description="Disordered" evidence="1">
    <location>
        <begin position="1"/>
        <end position="34"/>
    </location>
</feature>
<sequence>MPIDSSYAGSSGTTACSSDRQVSQHPLRKASAEKRSGLIAHEAFRGEWELAGRRYRGGPCPLLASTRLRREPLL</sequence>
<proteinExistence type="predicted"/>
<comment type="caution">
    <text evidence="2">The sequence shown here is derived from an EMBL/GenBank/DDBJ whole genome shotgun (WGS) entry which is preliminary data.</text>
</comment>
<dbReference type="EMBL" id="JANPWB010000009">
    <property type="protein sequence ID" value="KAJ1153021.1"/>
    <property type="molecule type" value="Genomic_DNA"/>
</dbReference>
<name>A0AAV7RJM7_PLEWA</name>
<evidence type="ECO:0000313" key="3">
    <source>
        <dbReference type="Proteomes" id="UP001066276"/>
    </source>
</evidence>
<evidence type="ECO:0000313" key="2">
    <source>
        <dbReference type="EMBL" id="KAJ1153021.1"/>
    </source>
</evidence>
<dbReference type="Proteomes" id="UP001066276">
    <property type="component" value="Chromosome 5"/>
</dbReference>
<dbReference type="AlphaFoldDB" id="A0AAV7RJM7"/>
<organism evidence="2 3">
    <name type="scientific">Pleurodeles waltl</name>
    <name type="common">Iberian ribbed newt</name>
    <dbReference type="NCBI Taxonomy" id="8319"/>
    <lineage>
        <taxon>Eukaryota</taxon>
        <taxon>Metazoa</taxon>
        <taxon>Chordata</taxon>
        <taxon>Craniata</taxon>
        <taxon>Vertebrata</taxon>
        <taxon>Euteleostomi</taxon>
        <taxon>Amphibia</taxon>
        <taxon>Batrachia</taxon>
        <taxon>Caudata</taxon>
        <taxon>Salamandroidea</taxon>
        <taxon>Salamandridae</taxon>
        <taxon>Pleurodelinae</taxon>
        <taxon>Pleurodeles</taxon>
    </lineage>
</organism>